<dbReference type="KEGG" id="qsa:O6P43_008170"/>
<organism evidence="2 3">
    <name type="scientific">Quillaja saponaria</name>
    <name type="common">Soap bark tree</name>
    <dbReference type="NCBI Taxonomy" id="32244"/>
    <lineage>
        <taxon>Eukaryota</taxon>
        <taxon>Viridiplantae</taxon>
        <taxon>Streptophyta</taxon>
        <taxon>Embryophyta</taxon>
        <taxon>Tracheophyta</taxon>
        <taxon>Spermatophyta</taxon>
        <taxon>Magnoliopsida</taxon>
        <taxon>eudicotyledons</taxon>
        <taxon>Gunneridae</taxon>
        <taxon>Pentapetalae</taxon>
        <taxon>rosids</taxon>
        <taxon>fabids</taxon>
        <taxon>Fabales</taxon>
        <taxon>Quillajaceae</taxon>
        <taxon>Quillaja</taxon>
    </lineage>
</organism>
<feature type="compositionally biased region" description="Polar residues" evidence="1">
    <location>
        <begin position="47"/>
        <end position="60"/>
    </location>
</feature>
<feature type="region of interest" description="Disordered" evidence="1">
    <location>
        <begin position="206"/>
        <end position="233"/>
    </location>
</feature>
<dbReference type="InterPro" id="IPR039326">
    <property type="entry name" value="Patronus"/>
</dbReference>
<accession>A0AAD7PVZ9</accession>
<evidence type="ECO:0000313" key="2">
    <source>
        <dbReference type="EMBL" id="KAJ7969898.1"/>
    </source>
</evidence>
<sequence length="254" mass="28259">MATRAGSMIQDQNFNVQFSGETVLRKTNVSKGVKKGGAGGRKPLGDLSNSGKPSINQAPKQFGSKNFTFIKEENVTANIRNDAPRNKSVSKASEKLQTTNRKALTDISNSGKPHVQHTREKQSMKMNAYTEEPLHLSAIAEEQFLHNHQECIKSQSKAMEKGQFLRTVGLDKDVSAYLAFPSERTASNILRSDNHLKYLELEEMAEEEPTEVRSTTGQLDSPHCKSPKSPNLSTSWKDSDINFKLMETPALSKY</sequence>
<reference evidence="2" key="1">
    <citation type="journal article" date="2023" name="Science">
        <title>Elucidation of the pathway for biosynthesis of saponin adjuvants from the soapbark tree.</title>
        <authorList>
            <person name="Reed J."/>
            <person name="Orme A."/>
            <person name="El-Demerdash A."/>
            <person name="Owen C."/>
            <person name="Martin L.B.B."/>
            <person name="Misra R.C."/>
            <person name="Kikuchi S."/>
            <person name="Rejzek M."/>
            <person name="Martin A.C."/>
            <person name="Harkess A."/>
            <person name="Leebens-Mack J."/>
            <person name="Louveau T."/>
            <person name="Stephenson M.J."/>
            <person name="Osbourn A."/>
        </authorList>
    </citation>
    <scope>NUCLEOTIDE SEQUENCE</scope>
    <source>
        <strain evidence="2">S10</strain>
    </source>
</reference>
<dbReference type="GO" id="GO:0007346">
    <property type="term" value="P:regulation of mitotic cell cycle"/>
    <property type="evidence" value="ECO:0007669"/>
    <property type="project" value="InterPro"/>
</dbReference>
<evidence type="ECO:0000313" key="3">
    <source>
        <dbReference type="Proteomes" id="UP001163823"/>
    </source>
</evidence>
<proteinExistence type="predicted"/>
<protein>
    <submittedName>
        <fullName evidence="2">Neuron navigator 1-like</fullName>
    </submittedName>
</protein>
<comment type="caution">
    <text evidence="2">The sequence shown here is derived from an EMBL/GenBank/DDBJ whole genome shotgun (WGS) entry which is preliminary data.</text>
</comment>
<evidence type="ECO:0000256" key="1">
    <source>
        <dbReference type="SAM" id="MobiDB-lite"/>
    </source>
</evidence>
<dbReference type="AlphaFoldDB" id="A0AAD7PVZ9"/>
<gene>
    <name evidence="2" type="ORF">O6P43_008170</name>
</gene>
<dbReference type="Proteomes" id="UP001163823">
    <property type="component" value="Chromosome 4"/>
</dbReference>
<dbReference type="PANTHER" id="PTHR35125:SF2">
    <property type="entry name" value="PROTEIN PATRONUS 2-LIKE"/>
    <property type="match status" value="1"/>
</dbReference>
<feature type="region of interest" description="Disordered" evidence="1">
    <location>
        <begin position="29"/>
        <end position="60"/>
    </location>
</feature>
<feature type="compositionally biased region" description="Polar residues" evidence="1">
    <location>
        <begin position="87"/>
        <end position="98"/>
    </location>
</feature>
<feature type="region of interest" description="Disordered" evidence="1">
    <location>
        <begin position="79"/>
        <end position="98"/>
    </location>
</feature>
<name>A0AAD7PVZ9_QUISA</name>
<dbReference type="PANTHER" id="PTHR35125">
    <property type="entry name" value="NEURON NAVIGATOR 1-LIKE-RELATED"/>
    <property type="match status" value="1"/>
</dbReference>
<keyword evidence="3" id="KW-1185">Reference proteome</keyword>
<dbReference type="EMBL" id="JARAOO010000004">
    <property type="protein sequence ID" value="KAJ7969898.1"/>
    <property type="molecule type" value="Genomic_DNA"/>
</dbReference>